<dbReference type="Proteomes" id="UP001148786">
    <property type="component" value="Unassembled WGS sequence"/>
</dbReference>
<gene>
    <name evidence="2" type="ORF">NLJ89_g7047</name>
</gene>
<sequence>MSYFDFLLHYISTSRHEPLDTPHLKSLVAQKSGSGTTSIDSVQTEAQTDAAATGIPIAWLNLKHWVFRSSVPNGYQQSTSLRSVFLPSAMSVLAPIVCDNGTGYSKVGFAGNSDPSFVFPTAIATRGSAAQTSRAPAVPSKPGHLASKRGVEDLDFFIGDEALANSKTPGYGVHYPIRHGMIDNWDHMERFWEQTIFKYLRAEPEDHYFLLTEPPLNAPENREQTAEIFFESFNIKGLYIAVQAVLALAASWTSDRVTERTLTGTVIDSGDGVTHVIPCAEGYVIGSAIKHIPIAGRDISQFVLNLLRERGEMAADIVREFRKYDEEPLKYFERYEGEHSVTGRKYGVDVGYERFLAPEIFFNPEIYSSDFLTPLPEIVDDVIQSSPIDVRRGLYKNIVLSGGSTMFQHFGNRLKRDLKQLVDRRLDAGALASGSRQKSSGVEVDVISHKRQRYAVWFGGSLLASLPDFYTSCHTKAQYDEVGPSICRRYQIFGSST</sequence>
<dbReference type="InterPro" id="IPR043129">
    <property type="entry name" value="ATPase_NBD"/>
</dbReference>
<dbReference type="InterPro" id="IPR004000">
    <property type="entry name" value="Actin"/>
</dbReference>
<name>A0A9W8JZS7_9AGAR</name>
<dbReference type="FunFam" id="3.30.420.40:FF:000029">
    <property type="entry name" value="Actin-related protein 3"/>
    <property type="match status" value="1"/>
</dbReference>
<accession>A0A9W8JZS7</accession>
<dbReference type="PROSITE" id="PS01132">
    <property type="entry name" value="ACTINS_ACT_LIKE"/>
    <property type="match status" value="1"/>
</dbReference>
<evidence type="ECO:0000313" key="2">
    <source>
        <dbReference type="EMBL" id="KAJ3506115.1"/>
    </source>
</evidence>
<dbReference type="OrthoDB" id="421448at2759"/>
<comment type="similarity">
    <text evidence="1">Belongs to the actin family.</text>
</comment>
<dbReference type="SMART" id="SM00268">
    <property type="entry name" value="ACTIN"/>
    <property type="match status" value="1"/>
</dbReference>
<dbReference type="SUPFAM" id="SSF53067">
    <property type="entry name" value="Actin-like ATPase domain"/>
    <property type="match status" value="2"/>
</dbReference>
<dbReference type="Pfam" id="PF00022">
    <property type="entry name" value="Actin"/>
    <property type="match status" value="2"/>
</dbReference>
<dbReference type="InterPro" id="IPR020902">
    <property type="entry name" value="Actin/actin-like_CS"/>
</dbReference>
<protein>
    <recommendedName>
        <fullName evidence="4">Actin-related protein 3</fullName>
    </recommendedName>
</protein>
<evidence type="ECO:0008006" key="4">
    <source>
        <dbReference type="Google" id="ProtNLM"/>
    </source>
</evidence>
<dbReference type="CDD" id="cd10221">
    <property type="entry name" value="ASKHA_NBD_Arp3-like"/>
    <property type="match status" value="1"/>
</dbReference>
<evidence type="ECO:0000313" key="3">
    <source>
        <dbReference type="Proteomes" id="UP001148786"/>
    </source>
</evidence>
<comment type="caution">
    <text evidence="2">The sequence shown here is derived from an EMBL/GenBank/DDBJ whole genome shotgun (WGS) entry which is preliminary data.</text>
</comment>
<reference evidence="2" key="1">
    <citation type="submission" date="2022-07" db="EMBL/GenBank/DDBJ databases">
        <title>Genome Sequence of Agrocybe chaxingu.</title>
        <authorList>
            <person name="Buettner E."/>
        </authorList>
    </citation>
    <scope>NUCLEOTIDE SEQUENCE</scope>
    <source>
        <strain evidence="2">MP-N11</strain>
    </source>
</reference>
<evidence type="ECO:0000256" key="1">
    <source>
        <dbReference type="RuleBase" id="RU000487"/>
    </source>
</evidence>
<keyword evidence="3" id="KW-1185">Reference proteome</keyword>
<proteinExistence type="inferred from homology"/>
<dbReference type="EMBL" id="JANKHO010000803">
    <property type="protein sequence ID" value="KAJ3506115.1"/>
    <property type="molecule type" value="Genomic_DNA"/>
</dbReference>
<dbReference type="PANTHER" id="PTHR11937">
    <property type="entry name" value="ACTIN"/>
    <property type="match status" value="1"/>
</dbReference>
<dbReference type="AlphaFoldDB" id="A0A9W8JZS7"/>
<dbReference type="Gene3D" id="3.90.640.10">
    <property type="entry name" value="Actin, Chain A, domain 4"/>
    <property type="match status" value="1"/>
</dbReference>
<dbReference type="Gene3D" id="3.30.420.40">
    <property type="match status" value="2"/>
</dbReference>
<organism evidence="2 3">
    <name type="scientific">Agrocybe chaxingu</name>
    <dbReference type="NCBI Taxonomy" id="84603"/>
    <lineage>
        <taxon>Eukaryota</taxon>
        <taxon>Fungi</taxon>
        <taxon>Dikarya</taxon>
        <taxon>Basidiomycota</taxon>
        <taxon>Agaricomycotina</taxon>
        <taxon>Agaricomycetes</taxon>
        <taxon>Agaricomycetidae</taxon>
        <taxon>Agaricales</taxon>
        <taxon>Agaricineae</taxon>
        <taxon>Strophariaceae</taxon>
        <taxon>Agrocybe</taxon>
    </lineage>
</organism>